<reference evidence="1" key="1">
    <citation type="journal article" date="2021" name="Genome Biol. Evol.">
        <title>A High-Quality Reference Genome for a Parasitic Bivalve with Doubly Uniparental Inheritance (Bivalvia: Unionida).</title>
        <authorList>
            <person name="Smith C.H."/>
        </authorList>
    </citation>
    <scope>NUCLEOTIDE SEQUENCE</scope>
    <source>
        <strain evidence="1">CHS0354</strain>
    </source>
</reference>
<reference evidence="1" key="2">
    <citation type="journal article" date="2021" name="Genome Biol. Evol.">
        <title>Developing a high-quality reference genome for a parasitic bivalve with doubly uniparental inheritance (Bivalvia: Unionida).</title>
        <authorList>
            <person name="Smith C.H."/>
        </authorList>
    </citation>
    <scope>NUCLEOTIDE SEQUENCE</scope>
    <source>
        <strain evidence="1">CHS0354</strain>
        <tissue evidence="1">Mantle</tissue>
    </source>
</reference>
<evidence type="ECO:0000313" key="1">
    <source>
        <dbReference type="EMBL" id="KAK3575978.1"/>
    </source>
</evidence>
<dbReference type="InterPro" id="IPR012292">
    <property type="entry name" value="Globin/Proto"/>
</dbReference>
<proteinExistence type="predicted"/>
<keyword evidence="2" id="KW-1185">Reference proteome</keyword>
<evidence type="ECO:0000313" key="2">
    <source>
        <dbReference type="Proteomes" id="UP001195483"/>
    </source>
</evidence>
<comment type="caution">
    <text evidence="1">The sequence shown here is derived from an EMBL/GenBank/DDBJ whole genome shotgun (WGS) entry which is preliminary data.</text>
</comment>
<organism evidence="1 2">
    <name type="scientific">Potamilus streckersoni</name>
    <dbReference type="NCBI Taxonomy" id="2493646"/>
    <lineage>
        <taxon>Eukaryota</taxon>
        <taxon>Metazoa</taxon>
        <taxon>Spiralia</taxon>
        <taxon>Lophotrochozoa</taxon>
        <taxon>Mollusca</taxon>
        <taxon>Bivalvia</taxon>
        <taxon>Autobranchia</taxon>
        <taxon>Heteroconchia</taxon>
        <taxon>Palaeoheterodonta</taxon>
        <taxon>Unionida</taxon>
        <taxon>Unionoidea</taxon>
        <taxon>Unionidae</taxon>
        <taxon>Ambleminae</taxon>
        <taxon>Lampsilini</taxon>
        <taxon>Potamilus</taxon>
    </lineage>
</organism>
<feature type="non-terminal residue" evidence="1">
    <location>
        <position position="66"/>
    </location>
</feature>
<dbReference type="Proteomes" id="UP001195483">
    <property type="component" value="Unassembled WGS sequence"/>
</dbReference>
<dbReference type="InterPro" id="IPR009050">
    <property type="entry name" value="Globin-like_sf"/>
</dbReference>
<sequence length="66" mass="7647">MGNTNTGKGDFKKQNNNWSVVVHRVKEKPPGLTDEQKKLLRNVWQVLKEDIEKVGVITFMRKSGYM</sequence>
<dbReference type="GO" id="GO:0019825">
    <property type="term" value="F:oxygen binding"/>
    <property type="evidence" value="ECO:0007669"/>
    <property type="project" value="InterPro"/>
</dbReference>
<dbReference type="GO" id="GO:0020037">
    <property type="term" value="F:heme binding"/>
    <property type="evidence" value="ECO:0007669"/>
    <property type="project" value="InterPro"/>
</dbReference>
<dbReference type="EMBL" id="JAEAOA010002179">
    <property type="protein sequence ID" value="KAK3575978.1"/>
    <property type="molecule type" value="Genomic_DNA"/>
</dbReference>
<accession>A0AAE0RLW6</accession>
<reference evidence="1" key="3">
    <citation type="submission" date="2023-05" db="EMBL/GenBank/DDBJ databases">
        <authorList>
            <person name="Smith C.H."/>
        </authorList>
    </citation>
    <scope>NUCLEOTIDE SEQUENCE</scope>
    <source>
        <strain evidence="1">CHS0354</strain>
        <tissue evidence="1">Mantle</tissue>
    </source>
</reference>
<gene>
    <name evidence="1" type="ORF">CHS0354_037346</name>
</gene>
<dbReference type="Gene3D" id="1.10.490.10">
    <property type="entry name" value="Globins"/>
    <property type="match status" value="1"/>
</dbReference>
<protein>
    <submittedName>
        <fullName evidence="1">Uncharacterized protein</fullName>
    </submittedName>
</protein>
<name>A0AAE0RLW6_9BIVA</name>
<dbReference type="AlphaFoldDB" id="A0AAE0RLW6"/>
<dbReference type="SUPFAM" id="SSF46458">
    <property type="entry name" value="Globin-like"/>
    <property type="match status" value="1"/>
</dbReference>